<keyword evidence="4" id="KW-0963">Cytoplasm</keyword>
<evidence type="ECO:0000256" key="6">
    <source>
        <dbReference type="ARBA" id="ARBA00023015"/>
    </source>
</evidence>
<dbReference type="Proteomes" id="UP000199026">
    <property type="component" value="Unassembled WGS sequence"/>
</dbReference>
<evidence type="ECO:0000313" key="11">
    <source>
        <dbReference type="EMBL" id="SDY66073.1"/>
    </source>
</evidence>
<feature type="domain" description="HTH lysR-type" evidence="10">
    <location>
        <begin position="3"/>
        <end position="60"/>
    </location>
</feature>
<comment type="similarity">
    <text evidence="2">Belongs to the LysR transcriptional regulatory family.</text>
</comment>
<dbReference type="CDD" id="cd08441">
    <property type="entry name" value="PBP2_MetR"/>
    <property type="match status" value="1"/>
</dbReference>
<comment type="subcellular location">
    <subcellularLocation>
        <location evidence="1">Cytoplasm</location>
    </subcellularLocation>
</comment>
<protein>
    <recommendedName>
        <fullName evidence="3">HTH-type transcriptional regulator MetR</fullName>
    </recommendedName>
</protein>
<dbReference type="GO" id="GO:0005829">
    <property type="term" value="C:cytosol"/>
    <property type="evidence" value="ECO:0007669"/>
    <property type="project" value="TreeGrafter"/>
</dbReference>
<dbReference type="SUPFAM" id="SSF53850">
    <property type="entry name" value="Periplasmic binding protein-like II"/>
    <property type="match status" value="1"/>
</dbReference>
<dbReference type="InterPro" id="IPR050950">
    <property type="entry name" value="HTH-type_LysR_regulators"/>
</dbReference>
<organism evidence="11 12">
    <name type="scientific">Lentibacter algarum</name>
    <dbReference type="NCBI Taxonomy" id="576131"/>
    <lineage>
        <taxon>Bacteria</taxon>
        <taxon>Pseudomonadati</taxon>
        <taxon>Pseudomonadota</taxon>
        <taxon>Alphaproteobacteria</taxon>
        <taxon>Rhodobacterales</taxon>
        <taxon>Roseobacteraceae</taxon>
        <taxon>Lentibacter</taxon>
    </lineage>
</organism>
<dbReference type="Pfam" id="PF00126">
    <property type="entry name" value="HTH_1"/>
    <property type="match status" value="1"/>
</dbReference>
<reference evidence="11 12" key="1">
    <citation type="submission" date="2016-10" db="EMBL/GenBank/DDBJ databases">
        <authorList>
            <person name="de Groot N.N."/>
        </authorList>
    </citation>
    <scope>NUCLEOTIDE SEQUENCE [LARGE SCALE GENOMIC DNA]</scope>
    <source>
        <strain evidence="11 12">DSM 24677</strain>
    </source>
</reference>
<evidence type="ECO:0000256" key="8">
    <source>
        <dbReference type="ARBA" id="ARBA00023163"/>
    </source>
</evidence>
<dbReference type="InterPro" id="IPR000847">
    <property type="entry name" value="LysR_HTH_N"/>
</dbReference>
<dbReference type="InterPro" id="IPR037406">
    <property type="entry name" value="MetR_PBP2"/>
</dbReference>
<dbReference type="STRING" id="576131.SAMN05444486_10364"/>
<sequence>MHIEFRHLRTIQAIHEEGGLARAADRLNITQSALSHQIKGIEDQAGVELFVRRSKPMKLSAAGFRLLRVAEKVLPEIAALEAEFMGLRQGSAGRLHIAIECHACFEWLFPVLEQFRAPWPEVDVDIRPGLAFEALPALMREEVDIVISSDPEKLKGIVFVPLFDYAPVFVASAKHKLAEKAFVEAEDFRGETLITYPVERARLDIFSELLSPAKVEPLAVRQVELTAVILMLVAAGRGVSVLPDWVLREVKSSAEYITRPLTEAGVTKRLYAAVREDDASLPFMAHFLKLAREIPIRLQRG</sequence>
<accession>A0A1H3LNY3</accession>
<dbReference type="InterPro" id="IPR036390">
    <property type="entry name" value="WH_DNA-bd_sf"/>
</dbReference>
<dbReference type="PROSITE" id="PS50931">
    <property type="entry name" value="HTH_LYSR"/>
    <property type="match status" value="1"/>
</dbReference>
<dbReference type="FunFam" id="1.10.10.10:FF:000001">
    <property type="entry name" value="LysR family transcriptional regulator"/>
    <property type="match status" value="1"/>
</dbReference>
<dbReference type="GO" id="GO:0003700">
    <property type="term" value="F:DNA-binding transcription factor activity"/>
    <property type="evidence" value="ECO:0007669"/>
    <property type="project" value="InterPro"/>
</dbReference>
<keyword evidence="9" id="KW-0486">Methionine biosynthesis</keyword>
<dbReference type="PANTHER" id="PTHR30419">
    <property type="entry name" value="HTH-TYPE TRANSCRIPTIONAL REGULATOR YBHD"/>
    <property type="match status" value="1"/>
</dbReference>
<dbReference type="GeneID" id="78125022"/>
<dbReference type="InterPro" id="IPR005119">
    <property type="entry name" value="LysR_subst-bd"/>
</dbReference>
<dbReference type="EMBL" id="FNPR01000003">
    <property type="protein sequence ID" value="SDY66073.1"/>
    <property type="molecule type" value="Genomic_DNA"/>
</dbReference>
<dbReference type="GO" id="GO:0009086">
    <property type="term" value="P:methionine biosynthetic process"/>
    <property type="evidence" value="ECO:0007669"/>
    <property type="project" value="UniProtKB-KW"/>
</dbReference>
<dbReference type="AlphaFoldDB" id="A0A1H3LNY3"/>
<dbReference type="Gene3D" id="3.40.190.10">
    <property type="entry name" value="Periplasmic binding protein-like II"/>
    <property type="match status" value="1"/>
</dbReference>
<dbReference type="GO" id="GO:0003677">
    <property type="term" value="F:DNA binding"/>
    <property type="evidence" value="ECO:0007669"/>
    <property type="project" value="UniProtKB-KW"/>
</dbReference>
<evidence type="ECO:0000256" key="7">
    <source>
        <dbReference type="ARBA" id="ARBA00023125"/>
    </source>
</evidence>
<evidence type="ECO:0000256" key="1">
    <source>
        <dbReference type="ARBA" id="ARBA00004496"/>
    </source>
</evidence>
<keyword evidence="5" id="KW-0028">Amino-acid biosynthesis</keyword>
<evidence type="ECO:0000256" key="9">
    <source>
        <dbReference type="ARBA" id="ARBA00023167"/>
    </source>
</evidence>
<dbReference type="Pfam" id="PF03466">
    <property type="entry name" value="LysR_substrate"/>
    <property type="match status" value="1"/>
</dbReference>
<dbReference type="InterPro" id="IPR036388">
    <property type="entry name" value="WH-like_DNA-bd_sf"/>
</dbReference>
<evidence type="ECO:0000259" key="10">
    <source>
        <dbReference type="PROSITE" id="PS50931"/>
    </source>
</evidence>
<keyword evidence="8" id="KW-0804">Transcription</keyword>
<name>A0A1H3LNY3_9RHOB</name>
<dbReference type="SUPFAM" id="SSF46785">
    <property type="entry name" value="Winged helix' DNA-binding domain"/>
    <property type="match status" value="1"/>
</dbReference>
<evidence type="ECO:0000256" key="4">
    <source>
        <dbReference type="ARBA" id="ARBA00022490"/>
    </source>
</evidence>
<evidence type="ECO:0000256" key="3">
    <source>
        <dbReference type="ARBA" id="ARBA00019365"/>
    </source>
</evidence>
<dbReference type="Gene3D" id="1.10.10.10">
    <property type="entry name" value="Winged helix-like DNA-binding domain superfamily/Winged helix DNA-binding domain"/>
    <property type="match status" value="1"/>
</dbReference>
<keyword evidence="12" id="KW-1185">Reference proteome</keyword>
<evidence type="ECO:0000256" key="5">
    <source>
        <dbReference type="ARBA" id="ARBA00022605"/>
    </source>
</evidence>
<dbReference type="RefSeq" id="WP_089891850.1">
    <property type="nucleotide sequence ID" value="NZ_CALBNM010000038.1"/>
</dbReference>
<dbReference type="PRINTS" id="PR00039">
    <property type="entry name" value="HTHLYSR"/>
</dbReference>
<keyword evidence="7" id="KW-0238">DNA-binding</keyword>
<keyword evidence="6" id="KW-0805">Transcription regulation</keyword>
<evidence type="ECO:0000313" key="12">
    <source>
        <dbReference type="Proteomes" id="UP000199026"/>
    </source>
</evidence>
<dbReference type="OrthoDB" id="155872at2"/>
<evidence type="ECO:0000256" key="2">
    <source>
        <dbReference type="ARBA" id="ARBA00009437"/>
    </source>
</evidence>
<gene>
    <name evidence="11" type="ORF">SAMN05444486_10364</name>
</gene>
<proteinExistence type="inferred from homology"/>